<gene>
    <name evidence="2" type="ORF">QR98_0088910</name>
</gene>
<evidence type="ECO:0000313" key="2">
    <source>
        <dbReference type="EMBL" id="KPM10337.1"/>
    </source>
</evidence>
<dbReference type="EMBL" id="JXLN01014964">
    <property type="protein sequence ID" value="KPM10337.1"/>
    <property type="molecule type" value="Genomic_DNA"/>
</dbReference>
<dbReference type="Proteomes" id="UP000616769">
    <property type="component" value="Unassembled WGS sequence"/>
</dbReference>
<feature type="compositionally biased region" description="Basic and acidic residues" evidence="1">
    <location>
        <begin position="60"/>
        <end position="83"/>
    </location>
</feature>
<accession>A0A132AHD2</accession>
<name>A0A132AHD2_SARSC</name>
<feature type="region of interest" description="Disordered" evidence="1">
    <location>
        <begin position="58"/>
        <end position="96"/>
    </location>
</feature>
<dbReference type="AlphaFoldDB" id="A0A132AHD2"/>
<comment type="caution">
    <text evidence="2">The sequence shown here is derived from an EMBL/GenBank/DDBJ whole genome shotgun (WGS) entry which is preliminary data.</text>
</comment>
<reference evidence="2 3" key="1">
    <citation type="journal article" date="2015" name="Parasit. Vectors">
        <title>Draft genome of the scabies mite.</title>
        <authorList>
            <person name="Rider S.D.Jr."/>
            <person name="Morgan M.S."/>
            <person name="Arlian L.G."/>
        </authorList>
    </citation>
    <scope>NUCLEOTIDE SEQUENCE [LARGE SCALE GENOMIC DNA]</scope>
    <source>
        <strain evidence="2">Arlian Lab</strain>
    </source>
</reference>
<sequence length="96" mass="10529">MNDPDDSINELESSYLNDEWSVINDETLNNGPLPIYSSTIKGSNCSIEDSESDAKVCLTKQKDSTSESESHRSPADVNRRDSTETSSSSIIVLSQL</sequence>
<feature type="compositionally biased region" description="Polar residues" evidence="1">
    <location>
        <begin position="84"/>
        <end position="96"/>
    </location>
</feature>
<dbReference type="VEuPathDB" id="VectorBase:SSCA003535"/>
<organism evidence="2 3">
    <name type="scientific">Sarcoptes scabiei</name>
    <name type="common">Itch mite</name>
    <name type="synonym">Acarus scabiei</name>
    <dbReference type="NCBI Taxonomy" id="52283"/>
    <lineage>
        <taxon>Eukaryota</taxon>
        <taxon>Metazoa</taxon>
        <taxon>Ecdysozoa</taxon>
        <taxon>Arthropoda</taxon>
        <taxon>Chelicerata</taxon>
        <taxon>Arachnida</taxon>
        <taxon>Acari</taxon>
        <taxon>Acariformes</taxon>
        <taxon>Sarcoptiformes</taxon>
        <taxon>Astigmata</taxon>
        <taxon>Psoroptidia</taxon>
        <taxon>Sarcoptoidea</taxon>
        <taxon>Sarcoptidae</taxon>
        <taxon>Sarcoptinae</taxon>
        <taxon>Sarcoptes</taxon>
    </lineage>
</organism>
<proteinExistence type="predicted"/>
<dbReference type="OrthoDB" id="6516685at2759"/>
<protein>
    <submittedName>
        <fullName evidence="2">Uncharacterized protein</fullName>
    </submittedName>
</protein>
<evidence type="ECO:0000256" key="1">
    <source>
        <dbReference type="SAM" id="MobiDB-lite"/>
    </source>
</evidence>
<evidence type="ECO:0000313" key="3">
    <source>
        <dbReference type="Proteomes" id="UP000616769"/>
    </source>
</evidence>